<dbReference type="GO" id="GO:0016757">
    <property type="term" value="F:glycosyltransferase activity"/>
    <property type="evidence" value="ECO:0007669"/>
    <property type="project" value="InterPro"/>
</dbReference>
<organism evidence="3 4">
    <name type="scientific">Putridiphycobacter roseus</name>
    <dbReference type="NCBI Taxonomy" id="2219161"/>
    <lineage>
        <taxon>Bacteria</taxon>
        <taxon>Pseudomonadati</taxon>
        <taxon>Bacteroidota</taxon>
        <taxon>Flavobacteriia</taxon>
        <taxon>Flavobacteriales</taxon>
        <taxon>Crocinitomicaceae</taxon>
        <taxon>Putridiphycobacter</taxon>
    </lineage>
</organism>
<dbReference type="Pfam" id="PF13439">
    <property type="entry name" value="Glyco_transf_4"/>
    <property type="match status" value="1"/>
</dbReference>
<evidence type="ECO:0000313" key="3">
    <source>
        <dbReference type="EMBL" id="PZE18025.1"/>
    </source>
</evidence>
<dbReference type="AlphaFoldDB" id="A0A2W1NEY2"/>
<comment type="caution">
    <text evidence="3">The sequence shown here is derived from an EMBL/GenBank/DDBJ whole genome shotgun (WGS) entry which is preliminary data.</text>
</comment>
<dbReference type="EMBL" id="QKSB01000002">
    <property type="protein sequence ID" value="PZE18025.1"/>
    <property type="molecule type" value="Genomic_DNA"/>
</dbReference>
<keyword evidence="4" id="KW-1185">Reference proteome</keyword>
<dbReference type="Gene3D" id="3.40.50.2000">
    <property type="entry name" value="Glycogen Phosphorylase B"/>
    <property type="match status" value="2"/>
</dbReference>
<gene>
    <name evidence="3" type="ORF">DNU06_05250</name>
</gene>
<dbReference type="PANTHER" id="PTHR12526">
    <property type="entry name" value="GLYCOSYLTRANSFERASE"/>
    <property type="match status" value="1"/>
</dbReference>
<accession>A0A2W1NEY2</accession>
<evidence type="ECO:0000259" key="2">
    <source>
        <dbReference type="Pfam" id="PF13439"/>
    </source>
</evidence>
<feature type="domain" description="Glycosyltransferase subfamily 4-like N-terminal" evidence="2">
    <location>
        <begin position="34"/>
        <end position="186"/>
    </location>
</feature>
<reference evidence="3 4" key="1">
    <citation type="submission" date="2018-06" db="EMBL/GenBank/DDBJ databases">
        <title>The draft genome sequence of Crocinitomix sp. SM1701.</title>
        <authorList>
            <person name="Zhang X."/>
        </authorList>
    </citation>
    <scope>NUCLEOTIDE SEQUENCE [LARGE SCALE GENOMIC DNA]</scope>
    <source>
        <strain evidence="3 4">SM1701</strain>
    </source>
</reference>
<dbReference type="PANTHER" id="PTHR12526:SF630">
    <property type="entry name" value="GLYCOSYLTRANSFERASE"/>
    <property type="match status" value="1"/>
</dbReference>
<dbReference type="InterPro" id="IPR001296">
    <property type="entry name" value="Glyco_trans_1"/>
</dbReference>
<dbReference type="Pfam" id="PF00534">
    <property type="entry name" value="Glycos_transf_1"/>
    <property type="match status" value="1"/>
</dbReference>
<evidence type="ECO:0008006" key="5">
    <source>
        <dbReference type="Google" id="ProtNLM"/>
    </source>
</evidence>
<sequence>MKSKKHVLILPKWYPNETDIQLGIFIQNQAILLSEQFQVSVIYVRGKKQKEKFAVSSNFQNGVQEISVTYQQGNFLSKPFNLLRYHKAQKLGLAALKTPVSLCHVHVPIRPLFLANYLNKHQQIPFCVTEHWSGHLNGAYTKKSFIYKWFYRHALKKAAVLTTVSAKLQTSFLNNTGYPSKVIPNYIQSFPLKHPIKKEGINLISVSDLNNSTKNVTGLLNAFSMALQQNENLILTIIGDGPDRLMVEEKIIALHLKNNVRLLGRFEHSAVLEALPSYQFYICNSNVETFGMTVAEAVLAGLPVICTKCGGPEAFLNKENAILVDTNDTTMLAKSILTMSRQYQNYNHEKNQKDILEKYGKKAITNKWTALYQSILPE</sequence>
<evidence type="ECO:0000313" key="4">
    <source>
        <dbReference type="Proteomes" id="UP000249248"/>
    </source>
</evidence>
<protein>
    <recommendedName>
        <fullName evidence="5">Glycosyltransferase family 4 protein</fullName>
    </recommendedName>
</protein>
<dbReference type="InterPro" id="IPR028098">
    <property type="entry name" value="Glyco_trans_4-like_N"/>
</dbReference>
<dbReference type="Proteomes" id="UP000249248">
    <property type="component" value="Unassembled WGS sequence"/>
</dbReference>
<evidence type="ECO:0000259" key="1">
    <source>
        <dbReference type="Pfam" id="PF00534"/>
    </source>
</evidence>
<proteinExistence type="predicted"/>
<dbReference type="SUPFAM" id="SSF53756">
    <property type="entry name" value="UDP-Glycosyltransferase/glycogen phosphorylase"/>
    <property type="match status" value="1"/>
</dbReference>
<dbReference type="OrthoDB" id="9795068at2"/>
<name>A0A2W1NEY2_9FLAO</name>
<dbReference type="RefSeq" id="WP_111062177.1">
    <property type="nucleotide sequence ID" value="NZ_JBHUCU010000002.1"/>
</dbReference>
<feature type="domain" description="Glycosyl transferase family 1" evidence="1">
    <location>
        <begin position="193"/>
        <end position="343"/>
    </location>
</feature>